<feature type="region of interest" description="Disordered" evidence="3">
    <location>
        <begin position="1"/>
        <end position="30"/>
    </location>
</feature>
<evidence type="ECO:0000256" key="1">
    <source>
        <dbReference type="ARBA" id="ARBA00022679"/>
    </source>
</evidence>
<dbReference type="InterPro" id="IPR051321">
    <property type="entry name" value="PHA/PHB_synthase"/>
</dbReference>
<gene>
    <name evidence="5" type="ORF">GCU56_03860</name>
</gene>
<organism evidence="5 6">
    <name type="scientific">Geodermatophilus sabuli</name>
    <dbReference type="NCBI Taxonomy" id="1564158"/>
    <lineage>
        <taxon>Bacteria</taxon>
        <taxon>Bacillati</taxon>
        <taxon>Actinomycetota</taxon>
        <taxon>Actinomycetes</taxon>
        <taxon>Geodermatophilales</taxon>
        <taxon>Geodermatophilaceae</taxon>
        <taxon>Geodermatophilus</taxon>
    </lineage>
</organism>
<dbReference type="InterPro" id="IPR029058">
    <property type="entry name" value="AB_hydrolase_fold"/>
</dbReference>
<dbReference type="Gene3D" id="3.40.50.1820">
    <property type="entry name" value="alpha/beta hydrolase"/>
    <property type="match status" value="1"/>
</dbReference>
<sequence>MSDAVTVPPPRTSQEADRPHVPEGGAAPAHAAPGGLAGALAGAKAVVAETVGLGRDLAAITAGTARTAPAPEDRRFADPAWRDNPAYRRLGQGYLAWSAALDRLVDRYQAGGGDPRAVERARFAVGALTSAAAPTNTLLGNPAALKKAVETGGRSVVRGAKALVTDVVHNGGLPQQTDRSAFVVGRDVAVTPGAVVYRDEVIELIQYRPTTARVRERPLLLVPPMINRYYMLDLRPGRSFVEYAVAQGLQVFLISWRNPSRQHAHWDLDTYAERIRRAIAVARQVTGSPDVNTMGFCAGGIVLTTLLNHLAAVEDTSVHSAAFGVTLLDFSGSAPINAFSGRRMVGLSKRISRTRGVIPARTMGSVFTWMRPDDLIFNYLVDQWLMGQAPPAFDVLAWNADGTNLPAALHEQFLRIYQEHTLVRPGAETVLGSPVDLGSITVPTFVTGAVTDHITPWTGCYRTTQLFSGPSTFVLSSSGHVQSLVNPPGNPRMNWSIGSATGPDPEEWRATAERHTGSWWESWAPWTVERSGDEVPAPRELGSGNHPPLEAAPGSYVLDRVPG</sequence>
<dbReference type="RefSeq" id="WP_163480202.1">
    <property type="nucleotide sequence ID" value="NZ_JAAGWF010000005.1"/>
</dbReference>
<evidence type="ECO:0000313" key="5">
    <source>
        <dbReference type="EMBL" id="NEK57007.1"/>
    </source>
</evidence>
<proteinExistence type="predicted"/>
<dbReference type="PANTHER" id="PTHR36837">
    <property type="entry name" value="POLY(3-HYDROXYALKANOATE) POLYMERASE SUBUNIT PHAC"/>
    <property type="match status" value="1"/>
</dbReference>
<evidence type="ECO:0000256" key="3">
    <source>
        <dbReference type="SAM" id="MobiDB-lite"/>
    </source>
</evidence>
<evidence type="ECO:0000259" key="4">
    <source>
        <dbReference type="Pfam" id="PF07167"/>
    </source>
</evidence>
<reference evidence="5 6" key="1">
    <citation type="submission" date="2020-02" db="EMBL/GenBank/DDBJ databases">
        <title>Geodermatophilus sabuli CPCC 205279 I12A-02694.</title>
        <authorList>
            <person name="Jiang Z."/>
        </authorList>
    </citation>
    <scope>NUCLEOTIDE SEQUENCE [LARGE SCALE GENOMIC DNA]</scope>
    <source>
        <strain evidence="5 6">I12A-02694</strain>
    </source>
</reference>
<comment type="caution">
    <text evidence="5">The sequence shown here is derived from an EMBL/GenBank/DDBJ whole genome shotgun (WGS) entry which is preliminary data.</text>
</comment>
<name>A0A7K3VZE5_9ACTN</name>
<keyword evidence="6" id="KW-1185">Reference proteome</keyword>
<keyword evidence="5" id="KW-0378">Hydrolase</keyword>
<dbReference type="Pfam" id="PF07167">
    <property type="entry name" value="PhaC_N"/>
    <property type="match status" value="1"/>
</dbReference>
<dbReference type="Proteomes" id="UP000470246">
    <property type="component" value="Unassembled WGS sequence"/>
</dbReference>
<dbReference type="EMBL" id="JAAGWF010000005">
    <property type="protein sequence ID" value="NEK57007.1"/>
    <property type="molecule type" value="Genomic_DNA"/>
</dbReference>
<dbReference type="AlphaFoldDB" id="A0A7K3VZE5"/>
<evidence type="ECO:0000313" key="6">
    <source>
        <dbReference type="Proteomes" id="UP000470246"/>
    </source>
</evidence>
<feature type="domain" description="Poly-beta-hydroxybutyrate polymerase N-terminal" evidence="4">
    <location>
        <begin position="72"/>
        <end position="244"/>
    </location>
</feature>
<protein>
    <submittedName>
        <fullName evidence="5">Alpha/beta fold hydrolase</fullName>
    </submittedName>
</protein>
<keyword evidence="1" id="KW-0808">Transferase</keyword>
<evidence type="ECO:0000256" key="2">
    <source>
        <dbReference type="ARBA" id="ARBA00023315"/>
    </source>
</evidence>
<dbReference type="GO" id="GO:0042619">
    <property type="term" value="P:poly-hydroxybutyrate biosynthetic process"/>
    <property type="evidence" value="ECO:0007669"/>
    <property type="project" value="InterPro"/>
</dbReference>
<feature type="region of interest" description="Disordered" evidence="3">
    <location>
        <begin position="530"/>
        <end position="563"/>
    </location>
</feature>
<dbReference type="GO" id="GO:0016746">
    <property type="term" value="F:acyltransferase activity"/>
    <property type="evidence" value="ECO:0007669"/>
    <property type="project" value="UniProtKB-KW"/>
</dbReference>
<dbReference type="InterPro" id="IPR010941">
    <property type="entry name" value="PhaC_N"/>
</dbReference>
<accession>A0A7K3VZE5</accession>
<dbReference type="PANTHER" id="PTHR36837:SF5">
    <property type="entry name" value="POLY-3-HYDROXYBUTYRATE SYNTHASE"/>
    <property type="match status" value="1"/>
</dbReference>
<dbReference type="SUPFAM" id="SSF53474">
    <property type="entry name" value="alpha/beta-Hydrolases"/>
    <property type="match status" value="1"/>
</dbReference>
<dbReference type="GO" id="GO:0016787">
    <property type="term" value="F:hydrolase activity"/>
    <property type="evidence" value="ECO:0007669"/>
    <property type="project" value="UniProtKB-KW"/>
</dbReference>
<keyword evidence="2" id="KW-0012">Acyltransferase</keyword>